<dbReference type="KEGG" id="mtr:25489244"/>
<protein>
    <submittedName>
        <fullName evidence="6">TATA-box-binding protein</fullName>
    </submittedName>
</protein>
<organism evidence="6 8">
    <name type="scientific">Medicago truncatula</name>
    <name type="common">Barrel medic</name>
    <name type="synonym">Medicago tribuloides</name>
    <dbReference type="NCBI Taxonomy" id="3880"/>
    <lineage>
        <taxon>Eukaryota</taxon>
        <taxon>Viridiplantae</taxon>
        <taxon>Streptophyta</taxon>
        <taxon>Embryophyta</taxon>
        <taxon>Tracheophyta</taxon>
        <taxon>Spermatophyta</taxon>
        <taxon>Magnoliopsida</taxon>
        <taxon>eudicotyledons</taxon>
        <taxon>Gunneridae</taxon>
        <taxon>Pentapetalae</taxon>
        <taxon>rosids</taxon>
        <taxon>fabids</taxon>
        <taxon>Fabales</taxon>
        <taxon>Fabaceae</taxon>
        <taxon>Papilionoideae</taxon>
        <taxon>50 kb inversion clade</taxon>
        <taxon>NPAAA clade</taxon>
        <taxon>Hologalegina</taxon>
        <taxon>IRL clade</taxon>
        <taxon>Trifolieae</taxon>
        <taxon>Medicago</taxon>
    </lineage>
</organism>
<dbReference type="PRINTS" id="PR00686">
    <property type="entry name" value="TIFACTORIID"/>
</dbReference>
<dbReference type="STRING" id="3880.A0A072UXT0"/>
<dbReference type="OrthoDB" id="1375504at2759"/>
<dbReference type="GO" id="GO:0003677">
    <property type="term" value="F:DNA binding"/>
    <property type="evidence" value="ECO:0007669"/>
    <property type="project" value="UniProtKB-KW"/>
</dbReference>
<dbReference type="ExpressionAtlas" id="A0A072UXT0">
    <property type="expression patterns" value="differential"/>
</dbReference>
<reference evidence="7" key="3">
    <citation type="submission" date="2015-04" db="UniProtKB">
        <authorList>
            <consortium name="EnsemblPlants"/>
        </authorList>
    </citation>
    <scope>IDENTIFICATION</scope>
    <source>
        <strain evidence="7">cv. Jemalong A17</strain>
    </source>
</reference>
<evidence type="ECO:0000256" key="1">
    <source>
        <dbReference type="ARBA" id="ARBA00004123"/>
    </source>
</evidence>
<dbReference type="InterPro" id="IPR000814">
    <property type="entry name" value="TBP"/>
</dbReference>
<comment type="subcellular location">
    <subcellularLocation>
        <location evidence="1">Nucleus</location>
    </subcellularLocation>
</comment>
<name>A0A072UXT0_MEDTR</name>
<keyword evidence="5" id="KW-0539">Nucleus</keyword>
<comment type="similarity">
    <text evidence="2">Belongs to the TBP family.</text>
</comment>
<keyword evidence="8" id="KW-1185">Reference proteome</keyword>
<evidence type="ECO:0000256" key="2">
    <source>
        <dbReference type="ARBA" id="ARBA00005560"/>
    </source>
</evidence>
<reference evidence="6 8" key="2">
    <citation type="journal article" date="2014" name="BMC Genomics">
        <title>An improved genome release (version Mt4.0) for the model legume Medicago truncatula.</title>
        <authorList>
            <person name="Tang H."/>
            <person name="Krishnakumar V."/>
            <person name="Bidwell S."/>
            <person name="Rosen B."/>
            <person name="Chan A."/>
            <person name="Zhou S."/>
            <person name="Gentzbittel L."/>
            <person name="Childs K.L."/>
            <person name="Yandell M."/>
            <person name="Gundlach H."/>
            <person name="Mayer K.F."/>
            <person name="Schwartz D.C."/>
            <person name="Town C.D."/>
        </authorList>
    </citation>
    <scope>GENOME REANNOTATION</scope>
    <source>
        <strain evidence="6">A17</strain>
        <strain evidence="7 8">cv. Jemalong A17</strain>
    </source>
</reference>
<gene>
    <name evidence="7" type="primary">25489244</name>
    <name evidence="6" type="ordered locus">MTR_3g066070</name>
</gene>
<evidence type="ECO:0000256" key="4">
    <source>
        <dbReference type="ARBA" id="ARBA00023163"/>
    </source>
</evidence>
<dbReference type="Pfam" id="PF00352">
    <property type="entry name" value="TBP"/>
    <property type="match status" value="2"/>
</dbReference>
<dbReference type="GO" id="GO:0016251">
    <property type="term" value="F:RNA polymerase II general transcription initiation factor activity"/>
    <property type="evidence" value="ECO:0000318"/>
    <property type="project" value="GO_Central"/>
</dbReference>
<sequence>MRANSSNTQLKTIMSTIPHTKRNRIRLFKYKGSHLRNHFPTRSRANYIEQQTPMLKSSRNIVSTVNLDCKLDLNSIKLQAPTAEYNPQRHPAVIMRIRAPESKAQINSFGMMVCTGTKSESQSKLAASKYAAIIRKTGFPTKFKDFKIQEIVGSCDVKFPIHLQRLAHSHAACSSYNPVLFPWQIYEMKQAKIVLHIFDSGKIHLKGTKSRDEIFTAFENIYPVLTEFRKNQQWYG</sequence>
<dbReference type="EnsemblPlants" id="KEH34629">
    <property type="protein sequence ID" value="KEH34629"/>
    <property type="gene ID" value="MTR_3g066070"/>
</dbReference>
<evidence type="ECO:0000313" key="7">
    <source>
        <dbReference type="EnsemblPlants" id="KEH34629"/>
    </source>
</evidence>
<evidence type="ECO:0000256" key="5">
    <source>
        <dbReference type="ARBA" id="ARBA00023242"/>
    </source>
</evidence>
<dbReference type="GO" id="GO:0006352">
    <property type="term" value="P:DNA-templated transcription initiation"/>
    <property type="evidence" value="ECO:0000318"/>
    <property type="project" value="GO_Central"/>
</dbReference>
<evidence type="ECO:0000313" key="6">
    <source>
        <dbReference type="EMBL" id="KEH34629.1"/>
    </source>
</evidence>
<proteinExistence type="inferred from homology"/>
<dbReference type="GO" id="GO:0005634">
    <property type="term" value="C:nucleus"/>
    <property type="evidence" value="ECO:0007669"/>
    <property type="project" value="UniProtKB-SubCell"/>
</dbReference>
<dbReference type="AlphaFoldDB" id="A0A072UXT0"/>
<dbReference type="PANTHER" id="PTHR10126">
    <property type="entry name" value="TATA-BOX BINDING PROTEIN"/>
    <property type="match status" value="1"/>
</dbReference>
<dbReference type="Proteomes" id="UP000002051">
    <property type="component" value="Chromosome 3"/>
</dbReference>
<accession>A0A072UXT0</accession>
<dbReference type="SUPFAM" id="SSF55945">
    <property type="entry name" value="TATA-box binding protein-like"/>
    <property type="match status" value="2"/>
</dbReference>
<dbReference type="CDD" id="cd04516">
    <property type="entry name" value="TBP_eukaryotes"/>
    <property type="match status" value="1"/>
</dbReference>
<dbReference type="Gene3D" id="3.30.310.10">
    <property type="entry name" value="TATA-Binding Protein"/>
    <property type="match status" value="2"/>
</dbReference>
<dbReference type="InterPro" id="IPR012295">
    <property type="entry name" value="TBP_dom_sf"/>
</dbReference>
<keyword evidence="3" id="KW-0238">DNA-binding</keyword>
<evidence type="ECO:0000256" key="3">
    <source>
        <dbReference type="ARBA" id="ARBA00023125"/>
    </source>
</evidence>
<dbReference type="EMBL" id="CM001219">
    <property type="protein sequence ID" value="KEH34629.1"/>
    <property type="molecule type" value="Genomic_DNA"/>
</dbReference>
<dbReference type="InterPro" id="IPR033710">
    <property type="entry name" value="TBP_eukaryotic"/>
</dbReference>
<evidence type="ECO:0000313" key="8">
    <source>
        <dbReference type="Proteomes" id="UP000002051"/>
    </source>
</evidence>
<reference evidence="6 8" key="1">
    <citation type="journal article" date="2011" name="Nature">
        <title>The Medicago genome provides insight into the evolution of rhizobial symbioses.</title>
        <authorList>
            <person name="Young N.D."/>
            <person name="Debelle F."/>
            <person name="Oldroyd G.E."/>
            <person name="Geurts R."/>
            <person name="Cannon S.B."/>
            <person name="Udvardi M.K."/>
            <person name="Benedito V.A."/>
            <person name="Mayer K.F."/>
            <person name="Gouzy J."/>
            <person name="Schoof H."/>
            <person name="Van de Peer Y."/>
            <person name="Proost S."/>
            <person name="Cook D.R."/>
            <person name="Meyers B.C."/>
            <person name="Spannagl M."/>
            <person name="Cheung F."/>
            <person name="De Mita S."/>
            <person name="Krishnakumar V."/>
            <person name="Gundlach H."/>
            <person name="Zhou S."/>
            <person name="Mudge J."/>
            <person name="Bharti A.K."/>
            <person name="Murray J.D."/>
            <person name="Naoumkina M.A."/>
            <person name="Rosen B."/>
            <person name="Silverstein K.A."/>
            <person name="Tang H."/>
            <person name="Rombauts S."/>
            <person name="Zhao P.X."/>
            <person name="Zhou P."/>
            <person name="Barbe V."/>
            <person name="Bardou P."/>
            <person name="Bechner M."/>
            <person name="Bellec A."/>
            <person name="Berger A."/>
            <person name="Berges H."/>
            <person name="Bidwell S."/>
            <person name="Bisseling T."/>
            <person name="Choisne N."/>
            <person name="Couloux A."/>
            <person name="Denny R."/>
            <person name="Deshpande S."/>
            <person name="Dai X."/>
            <person name="Doyle J.J."/>
            <person name="Dudez A.M."/>
            <person name="Farmer A.D."/>
            <person name="Fouteau S."/>
            <person name="Franken C."/>
            <person name="Gibelin C."/>
            <person name="Gish J."/>
            <person name="Goldstein S."/>
            <person name="Gonzalez A.J."/>
            <person name="Green P.J."/>
            <person name="Hallab A."/>
            <person name="Hartog M."/>
            <person name="Hua A."/>
            <person name="Humphray S.J."/>
            <person name="Jeong D.H."/>
            <person name="Jing Y."/>
            <person name="Jocker A."/>
            <person name="Kenton S.M."/>
            <person name="Kim D.J."/>
            <person name="Klee K."/>
            <person name="Lai H."/>
            <person name="Lang C."/>
            <person name="Lin S."/>
            <person name="Macmil S.L."/>
            <person name="Magdelenat G."/>
            <person name="Matthews L."/>
            <person name="McCorrison J."/>
            <person name="Monaghan E.L."/>
            <person name="Mun J.H."/>
            <person name="Najar F.Z."/>
            <person name="Nicholson C."/>
            <person name="Noirot C."/>
            <person name="O'Bleness M."/>
            <person name="Paule C.R."/>
            <person name="Poulain J."/>
            <person name="Prion F."/>
            <person name="Qin B."/>
            <person name="Qu C."/>
            <person name="Retzel E.F."/>
            <person name="Riddle C."/>
            <person name="Sallet E."/>
            <person name="Samain S."/>
            <person name="Samson N."/>
            <person name="Sanders I."/>
            <person name="Saurat O."/>
            <person name="Scarpelli C."/>
            <person name="Schiex T."/>
            <person name="Segurens B."/>
            <person name="Severin A.J."/>
            <person name="Sherrier D.J."/>
            <person name="Shi R."/>
            <person name="Sims S."/>
            <person name="Singer S.R."/>
            <person name="Sinharoy S."/>
            <person name="Sterck L."/>
            <person name="Viollet A."/>
            <person name="Wang B.B."/>
            <person name="Wang K."/>
            <person name="Wang M."/>
            <person name="Wang X."/>
            <person name="Warfsmann J."/>
            <person name="Weissenbach J."/>
            <person name="White D.D."/>
            <person name="White J.D."/>
            <person name="Wiley G.B."/>
            <person name="Wincker P."/>
            <person name="Xing Y."/>
            <person name="Yang L."/>
            <person name="Yao Z."/>
            <person name="Ying F."/>
            <person name="Zhai J."/>
            <person name="Zhou L."/>
            <person name="Zuber A."/>
            <person name="Denarie J."/>
            <person name="Dixon R.A."/>
            <person name="May G.D."/>
            <person name="Schwartz D.C."/>
            <person name="Rogers J."/>
            <person name="Quetier F."/>
            <person name="Town C.D."/>
            <person name="Roe B.A."/>
        </authorList>
    </citation>
    <scope>NUCLEOTIDE SEQUENCE [LARGE SCALE GENOMIC DNA]</scope>
    <source>
        <strain evidence="6">A17</strain>
        <strain evidence="7 8">cv. Jemalong A17</strain>
    </source>
</reference>
<keyword evidence="4" id="KW-0804">Transcription</keyword>